<evidence type="ECO:0000313" key="6">
    <source>
        <dbReference type="Proteomes" id="UP001412067"/>
    </source>
</evidence>
<dbReference type="PANTHER" id="PTHR32258">
    <property type="entry name" value="PROTEIN NETWORKED 4A"/>
    <property type="match status" value="1"/>
</dbReference>
<sequence>MASRWNSHTAAPKNSKWLFDNLEVMDRLFKGMLKLIDEDGDSFAKKAEMYYQRRPELISHVNEFYRRYRALAQRYDHATADLAKSIPPDQIQSQSSDNWSEPGIEGVVFVSSPSSPERTSEYKVNRRRPYWRAAGFDFFLGSGRSLDLARKGSDESSSESGSEFEYCKMMDGYENSSRLEARIVGLENELRETKERLLEHKNCENFIPNGEIFELSSASSSSEIRSLREAMEADAKQFETEISQRDHIVHEYKSWIGAMLNKSIGDNTSCDEAEVNTVDKPSLEFKILEQEQVIMELKSMAVHSSNKLLREKSTLEAKLSGLMASASSYAAKLQTLEKRVKQLEAEKNKMRADNEKRIAELSGSLEESNLRFVMLSSEKDELEACIKAQDEGWRKLDELARELTLEHERLMEDAEGAKKSSAELASRVEELEDEVVRQRAAMEDCAEKKREAIRQLCFSIEHYRVGYQRLWKKLQVQNRRPVIITAN</sequence>
<evidence type="ECO:0000256" key="2">
    <source>
        <dbReference type="ARBA" id="ARBA00038006"/>
    </source>
</evidence>
<evidence type="ECO:0000259" key="4">
    <source>
        <dbReference type="PROSITE" id="PS51774"/>
    </source>
</evidence>
<gene>
    <name evidence="5" type="ORF">KSP40_PGU008439</name>
</gene>
<evidence type="ECO:0000313" key="5">
    <source>
        <dbReference type="EMBL" id="KAK8962038.1"/>
    </source>
</evidence>
<proteinExistence type="inferred from homology"/>
<comment type="caution">
    <text evidence="5">The sequence shown here is derived from an EMBL/GenBank/DDBJ whole genome shotgun (WGS) entry which is preliminary data.</text>
</comment>
<feature type="coiled-coil region" evidence="3">
    <location>
        <begin position="176"/>
        <end position="203"/>
    </location>
</feature>
<feature type="domain" description="NAB" evidence="4">
    <location>
        <begin position="1"/>
        <end position="82"/>
    </location>
</feature>
<accession>A0ABR2MD45</accession>
<feature type="coiled-coil region" evidence="3">
    <location>
        <begin position="326"/>
        <end position="360"/>
    </location>
</feature>
<reference evidence="5 6" key="1">
    <citation type="journal article" date="2022" name="Nat. Plants">
        <title>Genomes of leafy and leafless Platanthera orchids illuminate the evolution of mycoheterotrophy.</title>
        <authorList>
            <person name="Li M.H."/>
            <person name="Liu K.W."/>
            <person name="Li Z."/>
            <person name="Lu H.C."/>
            <person name="Ye Q.L."/>
            <person name="Zhang D."/>
            <person name="Wang J.Y."/>
            <person name="Li Y.F."/>
            <person name="Zhong Z.M."/>
            <person name="Liu X."/>
            <person name="Yu X."/>
            <person name="Liu D.K."/>
            <person name="Tu X.D."/>
            <person name="Liu B."/>
            <person name="Hao Y."/>
            <person name="Liao X.Y."/>
            <person name="Jiang Y.T."/>
            <person name="Sun W.H."/>
            <person name="Chen J."/>
            <person name="Chen Y.Q."/>
            <person name="Ai Y."/>
            <person name="Zhai J.W."/>
            <person name="Wu S.S."/>
            <person name="Zhou Z."/>
            <person name="Hsiao Y.Y."/>
            <person name="Wu W.L."/>
            <person name="Chen Y.Y."/>
            <person name="Lin Y.F."/>
            <person name="Hsu J.L."/>
            <person name="Li C.Y."/>
            <person name="Wang Z.W."/>
            <person name="Zhao X."/>
            <person name="Zhong W.Y."/>
            <person name="Ma X.K."/>
            <person name="Ma L."/>
            <person name="Huang J."/>
            <person name="Chen G.Z."/>
            <person name="Huang M.Z."/>
            <person name="Huang L."/>
            <person name="Peng D.H."/>
            <person name="Luo Y.B."/>
            <person name="Zou S.Q."/>
            <person name="Chen S.P."/>
            <person name="Lan S."/>
            <person name="Tsai W.C."/>
            <person name="Van de Peer Y."/>
            <person name="Liu Z.J."/>
        </authorList>
    </citation>
    <scope>NUCLEOTIDE SEQUENCE [LARGE SCALE GENOMIC DNA]</scope>
    <source>
        <strain evidence="5">Lor288</strain>
    </source>
</reference>
<evidence type="ECO:0000256" key="3">
    <source>
        <dbReference type="SAM" id="Coils"/>
    </source>
</evidence>
<organism evidence="5 6">
    <name type="scientific">Platanthera guangdongensis</name>
    <dbReference type="NCBI Taxonomy" id="2320717"/>
    <lineage>
        <taxon>Eukaryota</taxon>
        <taxon>Viridiplantae</taxon>
        <taxon>Streptophyta</taxon>
        <taxon>Embryophyta</taxon>
        <taxon>Tracheophyta</taxon>
        <taxon>Spermatophyta</taxon>
        <taxon>Magnoliopsida</taxon>
        <taxon>Liliopsida</taxon>
        <taxon>Asparagales</taxon>
        <taxon>Orchidaceae</taxon>
        <taxon>Orchidoideae</taxon>
        <taxon>Orchideae</taxon>
        <taxon>Orchidinae</taxon>
        <taxon>Platanthera</taxon>
    </lineage>
</organism>
<dbReference type="Proteomes" id="UP001412067">
    <property type="component" value="Unassembled WGS sequence"/>
</dbReference>
<keyword evidence="6" id="KW-1185">Reference proteome</keyword>
<dbReference type="InterPro" id="IPR051861">
    <property type="entry name" value="NET_actin-binding_domain"/>
</dbReference>
<name>A0ABR2MD45_9ASPA</name>
<keyword evidence="1 3" id="KW-0175">Coiled coil</keyword>
<dbReference type="PANTHER" id="PTHR32258:SF3">
    <property type="entry name" value="PROTEIN NETWORKED 4A"/>
    <property type="match status" value="1"/>
</dbReference>
<evidence type="ECO:0000256" key="1">
    <source>
        <dbReference type="ARBA" id="ARBA00023054"/>
    </source>
</evidence>
<dbReference type="EMBL" id="JBBWWR010000009">
    <property type="protein sequence ID" value="KAK8962038.1"/>
    <property type="molecule type" value="Genomic_DNA"/>
</dbReference>
<dbReference type="Pfam" id="PF07765">
    <property type="entry name" value="KIP1"/>
    <property type="match status" value="1"/>
</dbReference>
<comment type="similarity">
    <text evidence="2">Belongs to the NET family.</text>
</comment>
<feature type="coiled-coil region" evidence="3">
    <location>
        <begin position="400"/>
        <end position="448"/>
    </location>
</feature>
<dbReference type="PROSITE" id="PS51774">
    <property type="entry name" value="NAB"/>
    <property type="match status" value="1"/>
</dbReference>
<protein>
    <recommendedName>
        <fullName evidence="4">NAB domain-containing protein</fullName>
    </recommendedName>
</protein>
<dbReference type="InterPro" id="IPR011684">
    <property type="entry name" value="NAB"/>
</dbReference>